<dbReference type="EMBL" id="HQ317393">
    <property type="protein sequence ID" value="AGN30251.2"/>
    <property type="molecule type" value="Genomic_DNA"/>
</dbReference>
<reference evidence="1 2" key="1">
    <citation type="journal article" date="2014" name="Genome Biol. Evol.">
        <title>Composite Conserved Promoter-Terminator Motifs (PeSLs) that Mediate Modular Shuffling in the Diverse T4-Like Myoviruses.</title>
        <authorList>
            <person name="Comeau A.M."/>
            <person name="Arbiol C."/>
            <person name="Krisch H.M."/>
        </authorList>
    </citation>
    <scope>NUCLEOTIDE SEQUENCE [LARGE SCALE GENOMIC DNA]</scope>
</reference>
<proteinExistence type="predicted"/>
<protein>
    <submittedName>
        <fullName evidence="1">Uncharacterized protein</fullName>
    </submittedName>
</protein>
<dbReference type="OrthoDB" id="18321at10239"/>
<dbReference type="KEGG" id="vg:15926705"/>
<evidence type="ECO:0000313" key="1">
    <source>
        <dbReference type="EMBL" id="AGN30251.2"/>
    </source>
</evidence>
<organism evidence="1 2">
    <name type="scientific">Vibrio phage nt-1</name>
    <dbReference type="NCBI Taxonomy" id="115992"/>
    <lineage>
        <taxon>Viruses</taxon>
        <taxon>Duplodnaviria</taxon>
        <taxon>Heunggongvirae</taxon>
        <taxon>Uroviricota</taxon>
        <taxon>Caudoviricetes</taxon>
        <taxon>Pantevenvirales</taxon>
        <taxon>Straboviridae</taxon>
        <taxon>Mylasvirus</taxon>
        <taxon>Mylasvirus persius</taxon>
    </lineage>
</organism>
<evidence type="ECO:0000313" key="2">
    <source>
        <dbReference type="Proteomes" id="UP000201461"/>
    </source>
</evidence>
<dbReference type="RefSeq" id="YP_008125400.2">
    <property type="nucleotide sequence ID" value="NC_021529.2"/>
</dbReference>
<dbReference type="Proteomes" id="UP000201461">
    <property type="component" value="Segment"/>
</dbReference>
<accession>R9TEP7</accession>
<gene>
    <name evidence="1" type="ORF">VPFG_00252</name>
</gene>
<name>R9TEP7_9CAUD</name>
<dbReference type="GeneID" id="15926705"/>
<sequence>MSQALTDLAIKFNEAHNYSTEPNELYETFIECLSKRIVQEETESEHRWYDIRSVVHAVDIDGTERYFETFDYHITGDNSARDMDLDMPTLEDVVEVHPHQVTMTVYK</sequence>
<keyword evidence="2" id="KW-1185">Reference proteome</keyword>